<evidence type="ECO:0000256" key="8">
    <source>
        <dbReference type="ARBA" id="ARBA00022884"/>
    </source>
</evidence>
<keyword evidence="8" id="KW-0694">RNA-binding</keyword>
<dbReference type="STRING" id="1075417.SAMN05421823_103672"/>
<dbReference type="InterPro" id="IPR035587">
    <property type="entry name" value="DUS-like_FMN-bd"/>
</dbReference>
<dbReference type="Gene3D" id="1.10.1200.80">
    <property type="entry name" value="Putative flavin oxidoreducatase, domain 2"/>
    <property type="match status" value="1"/>
</dbReference>
<dbReference type="AlphaFoldDB" id="A0A1G9F4Q4"/>
<comment type="cofactor">
    <cofactor evidence="1 12 14">
        <name>FMN</name>
        <dbReference type="ChEBI" id="CHEBI:58210"/>
    </cofactor>
</comment>
<evidence type="ECO:0000256" key="5">
    <source>
        <dbReference type="ARBA" id="ARBA00022643"/>
    </source>
</evidence>
<dbReference type="InterPro" id="IPR001269">
    <property type="entry name" value="DUS_fam"/>
</dbReference>
<evidence type="ECO:0000256" key="11">
    <source>
        <dbReference type="ARBA" id="ARBA00048802"/>
    </source>
</evidence>
<evidence type="ECO:0000256" key="9">
    <source>
        <dbReference type="ARBA" id="ARBA00023002"/>
    </source>
</evidence>
<dbReference type="PANTHER" id="PTHR45846:SF1">
    <property type="entry name" value="TRNA-DIHYDROURIDINE(47) SYNTHASE [NAD(P)(+)]-LIKE"/>
    <property type="match status" value="1"/>
</dbReference>
<gene>
    <name evidence="16" type="ORF">SAMN05421823_103672</name>
</gene>
<dbReference type="OrthoDB" id="9764501at2"/>
<keyword evidence="17" id="KW-1185">Reference proteome</keyword>
<feature type="binding site" evidence="14">
    <location>
        <position position="141"/>
    </location>
    <ligand>
        <name>FMN</name>
        <dbReference type="ChEBI" id="CHEBI:58210"/>
    </ligand>
</feature>
<comment type="function">
    <text evidence="2 12">Catalyzes the synthesis of 5,6-dihydrouridine (D), a modified base found in the D-loop of most tRNAs, via the reduction of the C5-C6 double bond in target uridines.</text>
</comment>
<dbReference type="PIRSF" id="PIRSF006621">
    <property type="entry name" value="Dus"/>
    <property type="match status" value="1"/>
</dbReference>
<evidence type="ECO:0000256" key="13">
    <source>
        <dbReference type="PIRSR" id="PIRSR006621-1"/>
    </source>
</evidence>
<dbReference type="GO" id="GO:0017150">
    <property type="term" value="F:tRNA dihydrouridine synthase activity"/>
    <property type="evidence" value="ECO:0007669"/>
    <property type="project" value="InterPro"/>
</dbReference>
<keyword evidence="5 12" id="KW-0288">FMN</keyword>
<evidence type="ECO:0000256" key="12">
    <source>
        <dbReference type="PIRNR" id="PIRNR006621"/>
    </source>
</evidence>
<evidence type="ECO:0000256" key="7">
    <source>
        <dbReference type="ARBA" id="ARBA00022857"/>
    </source>
</evidence>
<accession>A0A1G9F4Q4</accession>
<evidence type="ECO:0000313" key="17">
    <source>
        <dbReference type="Proteomes" id="UP000198510"/>
    </source>
</evidence>
<dbReference type="Pfam" id="PF01207">
    <property type="entry name" value="Dus"/>
    <property type="match status" value="1"/>
</dbReference>
<dbReference type="PROSITE" id="PS01136">
    <property type="entry name" value="UPF0034"/>
    <property type="match status" value="1"/>
</dbReference>
<feature type="binding site" evidence="14">
    <location>
        <begin position="228"/>
        <end position="229"/>
    </location>
    <ligand>
        <name>FMN</name>
        <dbReference type="ChEBI" id="CHEBI:58210"/>
    </ligand>
</feature>
<organism evidence="16 17">
    <name type="scientific">Catalinimonas alkaloidigena</name>
    <dbReference type="NCBI Taxonomy" id="1075417"/>
    <lineage>
        <taxon>Bacteria</taxon>
        <taxon>Pseudomonadati</taxon>
        <taxon>Bacteroidota</taxon>
        <taxon>Cytophagia</taxon>
        <taxon>Cytophagales</taxon>
        <taxon>Catalimonadaceae</taxon>
        <taxon>Catalinimonas</taxon>
    </lineage>
</organism>
<evidence type="ECO:0000256" key="14">
    <source>
        <dbReference type="PIRSR" id="PIRSR006621-2"/>
    </source>
</evidence>
<keyword evidence="3" id="KW-0820">tRNA-binding</keyword>
<evidence type="ECO:0000256" key="6">
    <source>
        <dbReference type="ARBA" id="ARBA00022694"/>
    </source>
</evidence>
<keyword evidence="6 12" id="KW-0819">tRNA processing</keyword>
<evidence type="ECO:0000256" key="1">
    <source>
        <dbReference type="ARBA" id="ARBA00001917"/>
    </source>
</evidence>
<dbReference type="InterPro" id="IPR004652">
    <property type="entry name" value="DusB-like"/>
</dbReference>
<reference evidence="16 17" key="1">
    <citation type="submission" date="2016-10" db="EMBL/GenBank/DDBJ databases">
        <authorList>
            <person name="de Groot N.N."/>
        </authorList>
    </citation>
    <scope>NUCLEOTIDE SEQUENCE [LARGE SCALE GENOMIC DNA]</scope>
    <source>
        <strain evidence="16 17">DSM 25186</strain>
    </source>
</reference>
<evidence type="ECO:0000313" key="16">
    <source>
        <dbReference type="EMBL" id="SDK83331.1"/>
    </source>
</evidence>
<dbReference type="Proteomes" id="UP000198510">
    <property type="component" value="Unassembled WGS sequence"/>
</dbReference>
<dbReference type="EC" id="1.3.1.-" evidence="12"/>
<keyword evidence="7" id="KW-0521">NADP</keyword>
<sequence>MVKIRDLELGEFPLLLAPMEDVSDPPFRAVCKQNGADLMYTEFISSEGLIRDAHKSVQKLDIYDDERPIGIQIFGDKIDSMREAAAIAEAAGPELVDINYGCPVKKVACKGAGAGILLDLPKMQQMTAEIVKRCSVPVTVKTRLGWDANTIRIVEVAQRLQDVGIAALTIHGRTRQQMYKGEADWSHIAEVKNHPAIHIPIFGNGDIDSPEKAVEYRQRYGVDGIMIGRAAIGYPWIFREIKHFMATGEHLPTPDMAERVAVCRQHLDFSLQWKGPVAGLTEMRRHYTNYFRGTPNFKPYRTRLVTSDDAQEVYDTLAEIGEQLTYVPLG</sequence>
<evidence type="ECO:0000256" key="4">
    <source>
        <dbReference type="ARBA" id="ARBA00022630"/>
    </source>
</evidence>
<keyword evidence="9 12" id="KW-0560">Oxidoreductase</keyword>
<dbReference type="Gene3D" id="3.20.20.70">
    <property type="entry name" value="Aldolase class I"/>
    <property type="match status" value="1"/>
</dbReference>
<evidence type="ECO:0000256" key="10">
    <source>
        <dbReference type="ARBA" id="ARBA00048205"/>
    </source>
</evidence>
<dbReference type="RefSeq" id="WP_089681660.1">
    <property type="nucleotide sequence ID" value="NZ_FNFO01000003.1"/>
</dbReference>
<feature type="binding site" evidence="14">
    <location>
        <position position="171"/>
    </location>
    <ligand>
        <name>FMN</name>
        <dbReference type="ChEBI" id="CHEBI:58210"/>
    </ligand>
</feature>
<proteinExistence type="inferred from homology"/>
<dbReference type="GO" id="GO:0050660">
    <property type="term" value="F:flavin adenine dinucleotide binding"/>
    <property type="evidence" value="ECO:0007669"/>
    <property type="project" value="InterPro"/>
</dbReference>
<evidence type="ECO:0000259" key="15">
    <source>
        <dbReference type="Pfam" id="PF01207"/>
    </source>
</evidence>
<comment type="similarity">
    <text evidence="12">Belongs to the dus family.</text>
</comment>
<evidence type="ECO:0000256" key="2">
    <source>
        <dbReference type="ARBA" id="ARBA00002790"/>
    </source>
</evidence>
<feature type="domain" description="DUS-like FMN-binding" evidence="15">
    <location>
        <begin position="15"/>
        <end position="317"/>
    </location>
</feature>
<dbReference type="InterPro" id="IPR018517">
    <property type="entry name" value="tRNA_hU_synthase_CS"/>
</dbReference>
<dbReference type="NCBIfam" id="TIGR00737">
    <property type="entry name" value="nifR3_yhdG"/>
    <property type="match status" value="1"/>
</dbReference>
<feature type="binding site" evidence="14">
    <location>
        <position position="72"/>
    </location>
    <ligand>
        <name>FMN</name>
        <dbReference type="ChEBI" id="CHEBI:58210"/>
    </ligand>
</feature>
<dbReference type="InterPro" id="IPR024036">
    <property type="entry name" value="tRNA-dHydroUridine_Synthase_C"/>
</dbReference>
<protein>
    <recommendedName>
        <fullName evidence="12">tRNA-dihydrouridine synthase</fullName>
        <ecNumber evidence="12">1.3.1.-</ecNumber>
    </recommendedName>
</protein>
<dbReference type="SUPFAM" id="SSF51395">
    <property type="entry name" value="FMN-linked oxidoreductases"/>
    <property type="match status" value="1"/>
</dbReference>
<comment type="catalytic activity">
    <reaction evidence="11">
        <text>a 5,6-dihydrouridine in tRNA + NAD(+) = a uridine in tRNA + NADH + H(+)</text>
        <dbReference type="Rhea" id="RHEA:54452"/>
        <dbReference type="Rhea" id="RHEA-COMP:13339"/>
        <dbReference type="Rhea" id="RHEA-COMP:13887"/>
        <dbReference type="ChEBI" id="CHEBI:15378"/>
        <dbReference type="ChEBI" id="CHEBI:57540"/>
        <dbReference type="ChEBI" id="CHEBI:57945"/>
        <dbReference type="ChEBI" id="CHEBI:65315"/>
        <dbReference type="ChEBI" id="CHEBI:74443"/>
    </reaction>
</comment>
<feature type="active site" description="Proton donor" evidence="13">
    <location>
        <position position="102"/>
    </location>
</feature>
<dbReference type="InterPro" id="IPR013785">
    <property type="entry name" value="Aldolase_TIM"/>
</dbReference>
<keyword evidence="14" id="KW-0547">Nucleotide-binding</keyword>
<name>A0A1G9F4Q4_9BACT</name>
<comment type="catalytic activity">
    <reaction evidence="10">
        <text>a 5,6-dihydrouridine in tRNA + NADP(+) = a uridine in tRNA + NADPH + H(+)</text>
        <dbReference type="Rhea" id="RHEA:23624"/>
        <dbReference type="Rhea" id="RHEA-COMP:13339"/>
        <dbReference type="Rhea" id="RHEA-COMP:13887"/>
        <dbReference type="ChEBI" id="CHEBI:15378"/>
        <dbReference type="ChEBI" id="CHEBI:57783"/>
        <dbReference type="ChEBI" id="CHEBI:58349"/>
        <dbReference type="ChEBI" id="CHEBI:65315"/>
        <dbReference type="ChEBI" id="CHEBI:74443"/>
    </reaction>
</comment>
<evidence type="ECO:0000256" key="3">
    <source>
        <dbReference type="ARBA" id="ARBA00022555"/>
    </source>
</evidence>
<dbReference type="GO" id="GO:0000049">
    <property type="term" value="F:tRNA binding"/>
    <property type="evidence" value="ECO:0007669"/>
    <property type="project" value="UniProtKB-KW"/>
</dbReference>
<dbReference type="CDD" id="cd02801">
    <property type="entry name" value="DUS_like_FMN"/>
    <property type="match status" value="1"/>
</dbReference>
<keyword evidence="4 12" id="KW-0285">Flavoprotein</keyword>
<dbReference type="PANTHER" id="PTHR45846">
    <property type="entry name" value="TRNA-DIHYDROURIDINE(47) SYNTHASE [NAD(P)(+)]-LIKE"/>
    <property type="match status" value="1"/>
</dbReference>
<dbReference type="EMBL" id="FNFO01000003">
    <property type="protein sequence ID" value="SDK83331.1"/>
    <property type="molecule type" value="Genomic_DNA"/>
</dbReference>